<keyword evidence="2 5" id="KW-0812">Transmembrane</keyword>
<keyword evidence="3 6" id="KW-1133">Transmembrane helix</keyword>
<evidence type="ECO:0000259" key="7">
    <source>
        <dbReference type="PROSITE" id="PS51225"/>
    </source>
</evidence>
<feature type="transmembrane region" description="Helical" evidence="6">
    <location>
        <begin position="63"/>
        <end position="84"/>
    </location>
</feature>
<organism evidence="8 9">
    <name type="scientific">Galleria mellonella</name>
    <name type="common">Greater wax moth</name>
    <dbReference type="NCBI Taxonomy" id="7137"/>
    <lineage>
        <taxon>Eukaryota</taxon>
        <taxon>Metazoa</taxon>
        <taxon>Ecdysozoa</taxon>
        <taxon>Arthropoda</taxon>
        <taxon>Hexapoda</taxon>
        <taxon>Insecta</taxon>
        <taxon>Pterygota</taxon>
        <taxon>Neoptera</taxon>
        <taxon>Endopterygota</taxon>
        <taxon>Lepidoptera</taxon>
        <taxon>Glossata</taxon>
        <taxon>Ditrysia</taxon>
        <taxon>Pyraloidea</taxon>
        <taxon>Pyralidae</taxon>
        <taxon>Galleriinae</taxon>
        <taxon>Galleria</taxon>
    </lineage>
</organism>
<comment type="subcellular location">
    <subcellularLocation>
        <location evidence="1">Membrane</location>
        <topology evidence="1">Multi-pass membrane protein</topology>
    </subcellularLocation>
</comment>
<dbReference type="InterPro" id="IPR050578">
    <property type="entry name" value="MARVEL-CKLF_proteins"/>
</dbReference>
<dbReference type="RefSeq" id="XP_052756744.1">
    <property type="nucleotide sequence ID" value="XM_052900784.1"/>
</dbReference>
<feature type="transmembrane region" description="Helical" evidence="6">
    <location>
        <begin position="96"/>
        <end position="117"/>
    </location>
</feature>
<dbReference type="AlphaFoldDB" id="A0A6J3BU40"/>
<feature type="domain" description="MARVEL" evidence="7">
    <location>
        <begin position="26"/>
        <end position="148"/>
    </location>
</feature>
<evidence type="ECO:0000256" key="2">
    <source>
        <dbReference type="ARBA" id="ARBA00022692"/>
    </source>
</evidence>
<evidence type="ECO:0000256" key="5">
    <source>
        <dbReference type="PROSITE-ProRule" id="PRU00581"/>
    </source>
</evidence>
<sequence length="154" mass="17753">MFDNYGNTQSSPPPPSPKVLRFDKNYVKTLPGLLKIVQLICNTIGFICIKVSWAWFSAIFFNILYWIANVVTIFILVMYMFHFVEKYDRWPWLKLEFFYCSIVALAYICFSIFATAIGESVGYAVGFFGLCAIIAYGLDGYLKYKGWRRGLPAQ</sequence>
<name>A0A6J3BU40_GALME</name>
<dbReference type="PANTHER" id="PTHR22776:SF49">
    <property type="entry name" value="MARVEL DOMAIN-CONTAINING PROTEIN"/>
    <property type="match status" value="1"/>
</dbReference>
<feature type="transmembrane region" description="Helical" evidence="6">
    <location>
        <begin position="123"/>
        <end position="142"/>
    </location>
</feature>
<accession>A0A6J3BU40</accession>
<evidence type="ECO:0000313" key="9">
    <source>
        <dbReference type="RefSeq" id="XP_052756744.1"/>
    </source>
</evidence>
<reference evidence="9 10" key="1">
    <citation type="submission" date="2025-05" db="UniProtKB">
        <authorList>
            <consortium name="RefSeq"/>
        </authorList>
    </citation>
    <scope>IDENTIFICATION</scope>
    <source>
        <tissue evidence="9 10">Whole larvae</tissue>
    </source>
</reference>
<dbReference type="GO" id="GO:0016020">
    <property type="term" value="C:membrane"/>
    <property type="evidence" value="ECO:0007669"/>
    <property type="project" value="UniProtKB-SubCell"/>
</dbReference>
<evidence type="ECO:0000313" key="8">
    <source>
        <dbReference type="Proteomes" id="UP001652740"/>
    </source>
</evidence>
<dbReference type="InterPro" id="IPR008253">
    <property type="entry name" value="Marvel"/>
</dbReference>
<gene>
    <name evidence="9 10" type="primary">LOC113510994</name>
</gene>
<keyword evidence="8" id="KW-1185">Reference proteome</keyword>
<dbReference type="Proteomes" id="UP001652740">
    <property type="component" value="Unplaced"/>
</dbReference>
<feature type="transmembrane region" description="Helical" evidence="6">
    <location>
        <begin position="36"/>
        <end position="57"/>
    </location>
</feature>
<protein>
    <submittedName>
        <fullName evidence="9 10">Proteolipid protein 2-like</fullName>
    </submittedName>
</protein>
<dbReference type="GeneID" id="113510994"/>
<evidence type="ECO:0000256" key="1">
    <source>
        <dbReference type="ARBA" id="ARBA00004141"/>
    </source>
</evidence>
<dbReference type="PROSITE" id="PS51225">
    <property type="entry name" value="MARVEL"/>
    <property type="match status" value="1"/>
</dbReference>
<evidence type="ECO:0000313" key="10">
    <source>
        <dbReference type="RefSeq" id="XP_052756745.1"/>
    </source>
</evidence>
<evidence type="ECO:0000256" key="6">
    <source>
        <dbReference type="SAM" id="Phobius"/>
    </source>
</evidence>
<keyword evidence="4 5" id="KW-0472">Membrane</keyword>
<proteinExistence type="predicted"/>
<dbReference type="RefSeq" id="XP_052756745.1">
    <property type="nucleotide sequence ID" value="XM_052900785.1"/>
</dbReference>
<evidence type="ECO:0000256" key="4">
    <source>
        <dbReference type="ARBA" id="ARBA00023136"/>
    </source>
</evidence>
<dbReference type="KEGG" id="gmw:113510994"/>
<evidence type="ECO:0000256" key="3">
    <source>
        <dbReference type="ARBA" id="ARBA00022989"/>
    </source>
</evidence>
<dbReference type="PANTHER" id="PTHR22776">
    <property type="entry name" value="MARVEL-CONTAINING POTENTIAL LIPID RAFT-ASSOCIATED PROTEIN"/>
    <property type="match status" value="1"/>
</dbReference>